<dbReference type="InterPro" id="IPR044556">
    <property type="entry name" value="EndoII-like_GIY-YIG"/>
</dbReference>
<dbReference type="EMBL" id="AGWY01000003">
    <property type="protein sequence ID" value="EKS40244.1"/>
    <property type="molecule type" value="Genomic_DNA"/>
</dbReference>
<evidence type="ECO:0000313" key="2">
    <source>
        <dbReference type="Proteomes" id="UP000001095"/>
    </source>
</evidence>
<name>K8PHL1_9BRAD</name>
<dbReference type="GO" id="GO:0006355">
    <property type="term" value="P:regulation of DNA-templated transcription"/>
    <property type="evidence" value="ECO:0007669"/>
    <property type="project" value="UniProtKB-ARBA"/>
</dbReference>
<dbReference type="Proteomes" id="UP000001095">
    <property type="component" value="Unassembled WGS sequence"/>
</dbReference>
<dbReference type="AlphaFoldDB" id="K8PHL1"/>
<dbReference type="OrthoDB" id="7274871at2"/>
<keyword evidence="2" id="KW-1185">Reference proteome</keyword>
<dbReference type="InterPro" id="IPR053748">
    <property type="entry name" value="Host_DNA_Degrad_Endo"/>
</dbReference>
<proteinExistence type="predicted"/>
<comment type="caution">
    <text evidence="1">The sequence shown here is derived from an EMBL/GenBank/DDBJ whole genome shotgun (WGS) entry which is preliminary data.</text>
</comment>
<dbReference type="CDD" id="cd10436">
    <property type="entry name" value="GIY-YIG_EndoII_Hpy188I_like"/>
    <property type="match status" value="1"/>
</dbReference>
<accession>K8PHL1</accession>
<evidence type="ECO:0000313" key="1">
    <source>
        <dbReference type="EMBL" id="EKS40244.1"/>
    </source>
</evidence>
<organism evidence="1 2">
    <name type="scientific">Afipia clevelandensis ATCC 49720</name>
    <dbReference type="NCBI Taxonomy" id="883079"/>
    <lineage>
        <taxon>Bacteria</taxon>
        <taxon>Pseudomonadati</taxon>
        <taxon>Pseudomonadota</taxon>
        <taxon>Alphaproteobacteria</taxon>
        <taxon>Hyphomicrobiales</taxon>
        <taxon>Nitrobacteraceae</taxon>
        <taxon>Afipia</taxon>
    </lineage>
</organism>
<dbReference type="InterPro" id="IPR011991">
    <property type="entry name" value="ArsR-like_HTH"/>
</dbReference>
<gene>
    <name evidence="1" type="ORF">HMPREF9696_00695</name>
</gene>
<reference evidence="1 2" key="1">
    <citation type="submission" date="2012-04" db="EMBL/GenBank/DDBJ databases">
        <title>The Genome Sequence of Afipia clevelandensis ATCC 49720.</title>
        <authorList>
            <consortium name="The Broad Institute Genome Sequencing Platform"/>
            <person name="Earl A."/>
            <person name="Ward D."/>
            <person name="Feldgarden M."/>
            <person name="Gevers D."/>
            <person name="Huys G."/>
            <person name="Walker B."/>
            <person name="Young S.K."/>
            <person name="Zeng Q."/>
            <person name="Gargeya S."/>
            <person name="Fitzgerald M."/>
            <person name="Haas B."/>
            <person name="Abouelleil A."/>
            <person name="Alvarado L."/>
            <person name="Arachchi H.M."/>
            <person name="Berlin A."/>
            <person name="Chapman S.B."/>
            <person name="Goldberg J."/>
            <person name="Griggs A."/>
            <person name="Gujja S."/>
            <person name="Hansen M."/>
            <person name="Howarth C."/>
            <person name="Imamovic A."/>
            <person name="Larimer J."/>
            <person name="McCowen C."/>
            <person name="Montmayeur A."/>
            <person name="Murphy C."/>
            <person name="Neiman D."/>
            <person name="Pearson M."/>
            <person name="Priest M."/>
            <person name="Roberts A."/>
            <person name="Saif S."/>
            <person name="Shea T."/>
            <person name="Sisk P."/>
            <person name="Sykes S."/>
            <person name="Wortman J."/>
            <person name="Nusbaum C."/>
            <person name="Birren B."/>
        </authorList>
    </citation>
    <scope>NUCLEOTIDE SEQUENCE [LARGE SCALE GENOMIC DNA]</scope>
    <source>
        <strain evidence="1 2">ATCC 49720</strain>
    </source>
</reference>
<evidence type="ECO:0008006" key="3">
    <source>
        <dbReference type="Google" id="ProtNLM"/>
    </source>
</evidence>
<dbReference type="RefSeq" id="WP_002711561.1">
    <property type="nucleotide sequence ID" value="NZ_KB375281.1"/>
</dbReference>
<sequence length="194" mass="21172">MTISEDIRSLAQQGLGVAEIARRVGTRYQHVYGVLRDAGLLEGRRQERGTLSVPVAVKPLKAALTRDVLLSSGFASSDNWTLSRDGEIVSNASLPKHVGVYAFVRADAVLYVGVATMGLAKRLYFYRKPGATQITSLRINALIKEELTRISAIEVLTASPEDTEWNGLPVHGSAGLELGLIKKFDLPWNVRSAR</sequence>
<dbReference type="CDD" id="cd00090">
    <property type="entry name" value="HTH_ARSR"/>
    <property type="match status" value="1"/>
</dbReference>
<dbReference type="Gene3D" id="3.40.1440.40">
    <property type="match status" value="1"/>
</dbReference>
<dbReference type="HOGENOM" id="CLU_1399894_0_0_5"/>
<protein>
    <recommendedName>
        <fullName evidence="3">GIY-YIG domain-containing protein</fullName>
    </recommendedName>
</protein>